<protein>
    <recommendedName>
        <fullName evidence="7 9">Uroporphyrinogen-III synthase</fullName>
        <ecNumber evidence="3 9">4.2.1.75</ecNumber>
    </recommendedName>
</protein>
<dbReference type="GO" id="GO:0006780">
    <property type="term" value="P:uroporphyrinogen III biosynthetic process"/>
    <property type="evidence" value="ECO:0007669"/>
    <property type="project" value="UniProtKB-UniRule"/>
</dbReference>
<evidence type="ECO:0000256" key="6">
    <source>
        <dbReference type="ARBA" id="ARBA00037589"/>
    </source>
</evidence>
<organism evidence="12 13">
    <name type="scientific">Luteimicrobium xylanilyticum</name>
    <dbReference type="NCBI Taxonomy" id="1133546"/>
    <lineage>
        <taxon>Bacteria</taxon>
        <taxon>Bacillati</taxon>
        <taxon>Actinomycetota</taxon>
        <taxon>Actinomycetes</taxon>
        <taxon>Micrococcales</taxon>
        <taxon>Luteimicrobium</taxon>
    </lineage>
</organism>
<evidence type="ECO:0000256" key="9">
    <source>
        <dbReference type="RuleBase" id="RU366031"/>
    </source>
</evidence>
<accession>A0A5P9QFL5</accession>
<dbReference type="AlphaFoldDB" id="A0A5P9QFL5"/>
<dbReference type="Proteomes" id="UP000326702">
    <property type="component" value="Chromosome"/>
</dbReference>
<evidence type="ECO:0000313" key="12">
    <source>
        <dbReference type="EMBL" id="QFU99830.1"/>
    </source>
</evidence>
<dbReference type="EC" id="4.2.1.75" evidence="3 9"/>
<dbReference type="InterPro" id="IPR036108">
    <property type="entry name" value="4pyrrol_syn_uPrphyn_synt_sf"/>
</dbReference>
<dbReference type="SUPFAM" id="SSF69618">
    <property type="entry name" value="HemD-like"/>
    <property type="match status" value="1"/>
</dbReference>
<dbReference type="PANTHER" id="PTHR38042">
    <property type="entry name" value="UROPORPHYRINOGEN-III SYNTHASE, CHLOROPLASTIC"/>
    <property type="match status" value="1"/>
</dbReference>
<proteinExistence type="inferred from homology"/>
<evidence type="ECO:0000256" key="8">
    <source>
        <dbReference type="ARBA" id="ARBA00048617"/>
    </source>
</evidence>
<dbReference type="RefSeq" id="WP_194174263.1">
    <property type="nucleotide sequence ID" value="NZ_BAABIH010000016.1"/>
</dbReference>
<dbReference type="Gene3D" id="3.40.50.10090">
    <property type="match status" value="2"/>
</dbReference>
<name>A0A5P9QFL5_9MICO</name>
<evidence type="ECO:0000256" key="4">
    <source>
        <dbReference type="ARBA" id="ARBA00023239"/>
    </source>
</evidence>
<dbReference type="EMBL" id="CP045529">
    <property type="protein sequence ID" value="QFU99830.1"/>
    <property type="molecule type" value="Genomic_DNA"/>
</dbReference>
<dbReference type="PANTHER" id="PTHR38042:SF1">
    <property type="entry name" value="UROPORPHYRINOGEN-III SYNTHASE, CHLOROPLASTIC"/>
    <property type="match status" value="1"/>
</dbReference>
<dbReference type="InterPro" id="IPR003754">
    <property type="entry name" value="4pyrrol_synth_uPrphyn_synth"/>
</dbReference>
<feature type="compositionally biased region" description="Basic and acidic residues" evidence="10">
    <location>
        <begin position="281"/>
        <end position="305"/>
    </location>
</feature>
<evidence type="ECO:0000259" key="11">
    <source>
        <dbReference type="Pfam" id="PF02602"/>
    </source>
</evidence>
<evidence type="ECO:0000256" key="3">
    <source>
        <dbReference type="ARBA" id="ARBA00013109"/>
    </source>
</evidence>
<evidence type="ECO:0000256" key="5">
    <source>
        <dbReference type="ARBA" id="ARBA00023244"/>
    </source>
</evidence>
<dbReference type="KEGG" id="lxl:KDY119_03366"/>
<dbReference type="CDD" id="cd06578">
    <property type="entry name" value="HemD"/>
    <property type="match status" value="1"/>
</dbReference>
<reference evidence="12 13" key="1">
    <citation type="submission" date="2019-10" db="EMBL/GenBank/DDBJ databases">
        <title>Genome sequence of Luteimicrobium xylanilyticum HY-24.</title>
        <authorList>
            <person name="Kim D.Y."/>
            <person name="Park H.-Y."/>
        </authorList>
    </citation>
    <scope>NUCLEOTIDE SEQUENCE [LARGE SCALE GENOMIC DNA]</scope>
    <source>
        <strain evidence="12 13">HY-24</strain>
    </source>
</reference>
<keyword evidence="4 9" id="KW-0456">Lyase</keyword>
<dbReference type="UniPathway" id="UPA00251">
    <property type="reaction ID" value="UER00320"/>
</dbReference>
<feature type="domain" description="Tetrapyrrole biosynthesis uroporphyrinogen III synthase" evidence="11">
    <location>
        <begin position="23"/>
        <end position="268"/>
    </location>
</feature>
<comment type="catalytic activity">
    <reaction evidence="8 9">
        <text>hydroxymethylbilane = uroporphyrinogen III + H2O</text>
        <dbReference type="Rhea" id="RHEA:18965"/>
        <dbReference type="ChEBI" id="CHEBI:15377"/>
        <dbReference type="ChEBI" id="CHEBI:57308"/>
        <dbReference type="ChEBI" id="CHEBI:57845"/>
        <dbReference type="EC" id="4.2.1.75"/>
    </reaction>
</comment>
<evidence type="ECO:0000256" key="10">
    <source>
        <dbReference type="SAM" id="MobiDB-lite"/>
    </source>
</evidence>
<gene>
    <name evidence="12" type="primary">hemD</name>
    <name evidence="12" type="ORF">KDY119_03366</name>
</gene>
<keyword evidence="5 9" id="KW-0627">Porphyrin biosynthesis</keyword>
<dbReference type="InterPro" id="IPR039793">
    <property type="entry name" value="UROS/Hem4"/>
</dbReference>
<evidence type="ECO:0000313" key="13">
    <source>
        <dbReference type="Proteomes" id="UP000326702"/>
    </source>
</evidence>
<keyword evidence="13" id="KW-1185">Reference proteome</keyword>
<sequence>MTERPLDGRTVLVPRSLDRAVGLAARLHELGARVIVSPVIERAPADDLDALDDAARDLAAGAYAWVLVTSVNAVDELAAAWARAASGSLGDAPARWAAVGPSTARALRDAGVEPALVPEDHSALGLLAALRSLASPAAGSSGGGEAPAPRGSDTPDDGGPRVLLPLGDLARPTLERGLAAMGAHPQVVVAYRTVTHLVDAEAREAWAAGTVDAVVLTSGSVTREVATQLGPRDDVVGVAIGTPTARAAEEVGLRIGAVAATADDAGLADATVRALTPSHVSEPRPRIRDSRSDNSRETTDRGASS</sequence>
<dbReference type="Pfam" id="PF02602">
    <property type="entry name" value="HEM4"/>
    <property type="match status" value="1"/>
</dbReference>
<feature type="region of interest" description="Disordered" evidence="10">
    <location>
        <begin position="138"/>
        <end position="165"/>
    </location>
</feature>
<feature type="region of interest" description="Disordered" evidence="10">
    <location>
        <begin position="272"/>
        <end position="305"/>
    </location>
</feature>
<dbReference type="GO" id="GO:0004852">
    <property type="term" value="F:uroporphyrinogen-III synthase activity"/>
    <property type="evidence" value="ECO:0007669"/>
    <property type="project" value="UniProtKB-UniRule"/>
</dbReference>
<comment type="function">
    <text evidence="6 9">Catalyzes cyclization of the linear tetrapyrrole, hydroxymethylbilane, to the macrocyclic uroporphyrinogen III.</text>
</comment>
<dbReference type="GO" id="GO:0006782">
    <property type="term" value="P:protoporphyrinogen IX biosynthetic process"/>
    <property type="evidence" value="ECO:0007669"/>
    <property type="project" value="UniProtKB-UniRule"/>
</dbReference>
<comment type="similarity">
    <text evidence="2 9">Belongs to the uroporphyrinogen-III synthase family.</text>
</comment>
<comment type="pathway">
    <text evidence="1 9">Porphyrin-containing compound metabolism; protoporphyrin-IX biosynthesis; coproporphyrinogen-III from 5-aminolevulinate: step 3/4.</text>
</comment>
<evidence type="ECO:0000256" key="1">
    <source>
        <dbReference type="ARBA" id="ARBA00004772"/>
    </source>
</evidence>
<evidence type="ECO:0000256" key="2">
    <source>
        <dbReference type="ARBA" id="ARBA00008133"/>
    </source>
</evidence>
<evidence type="ECO:0000256" key="7">
    <source>
        <dbReference type="ARBA" id="ARBA00040167"/>
    </source>
</evidence>